<gene>
    <name evidence="3" type="ORF">ABT317_03915</name>
</gene>
<name>A0ABV1VXM2_9ACTN</name>
<keyword evidence="2" id="KW-0812">Transmembrane</keyword>
<comment type="caution">
    <text evidence="3">The sequence shown here is derived from an EMBL/GenBank/DDBJ whole genome shotgun (WGS) entry which is preliminary data.</text>
</comment>
<feature type="transmembrane region" description="Helical" evidence="2">
    <location>
        <begin position="26"/>
        <end position="46"/>
    </location>
</feature>
<dbReference type="EMBL" id="JBEPCU010000029">
    <property type="protein sequence ID" value="MER6976203.1"/>
    <property type="molecule type" value="Genomic_DNA"/>
</dbReference>
<evidence type="ECO:0000313" key="3">
    <source>
        <dbReference type="EMBL" id="MER6976203.1"/>
    </source>
</evidence>
<proteinExistence type="predicted"/>
<dbReference type="Pfam" id="PF19608">
    <property type="entry name" value="DUF6113"/>
    <property type="match status" value="1"/>
</dbReference>
<evidence type="ECO:0000256" key="1">
    <source>
        <dbReference type="SAM" id="MobiDB-lite"/>
    </source>
</evidence>
<evidence type="ECO:0000313" key="4">
    <source>
        <dbReference type="Proteomes" id="UP001458415"/>
    </source>
</evidence>
<sequence length="49" mass="4816">MSPAGREPTHGSMLAQPLKPPSAGRAAAYLGLFLLGVVVGVAGSLVQAA</sequence>
<keyword evidence="2" id="KW-0472">Membrane</keyword>
<feature type="region of interest" description="Disordered" evidence="1">
    <location>
        <begin position="1"/>
        <end position="21"/>
    </location>
</feature>
<keyword evidence="4" id="KW-1185">Reference proteome</keyword>
<organism evidence="3 4">
    <name type="scientific">Streptomyces carpinensis</name>
    <dbReference type="NCBI Taxonomy" id="66369"/>
    <lineage>
        <taxon>Bacteria</taxon>
        <taxon>Bacillati</taxon>
        <taxon>Actinomycetota</taxon>
        <taxon>Actinomycetes</taxon>
        <taxon>Kitasatosporales</taxon>
        <taxon>Streptomycetaceae</taxon>
        <taxon>Streptomyces</taxon>
    </lineage>
</organism>
<evidence type="ECO:0000256" key="2">
    <source>
        <dbReference type="SAM" id="Phobius"/>
    </source>
</evidence>
<feature type="non-terminal residue" evidence="3">
    <location>
        <position position="49"/>
    </location>
</feature>
<keyword evidence="2" id="KW-1133">Transmembrane helix</keyword>
<protein>
    <submittedName>
        <fullName evidence="3">DUF6113 family protein</fullName>
    </submittedName>
</protein>
<accession>A0ABV1VXM2</accession>
<reference evidence="3 4" key="1">
    <citation type="submission" date="2024-06" db="EMBL/GenBank/DDBJ databases">
        <title>The Natural Products Discovery Center: Release of the First 8490 Sequenced Strains for Exploring Actinobacteria Biosynthetic Diversity.</title>
        <authorList>
            <person name="Kalkreuter E."/>
            <person name="Kautsar S.A."/>
            <person name="Yang D."/>
            <person name="Bader C.D."/>
            <person name="Teijaro C.N."/>
            <person name="Fluegel L."/>
            <person name="Davis C.M."/>
            <person name="Simpson J.R."/>
            <person name="Lauterbach L."/>
            <person name="Steele A.D."/>
            <person name="Gui C."/>
            <person name="Meng S."/>
            <person name="Li G."/>
            <person name="Viehrig K."/>
            <person name="Ye F."/>
            <person name="Su P."/>
            <person name="Kiefer A.F."/>
            <person name="Nichols A."/>
            <person name="Cepeda A.J."/>
            <person name="Yan W."/>
            <person name="Fan B."/>
            <person name="Jiang Y."/>
            <person name="Adhikari A."/>
            <person name="Zheng C.-J."/>
            <person name="Schuster L."/>
            <person name="Cowan T.M."/>
            <person name="Smanski M.J."/>
            <person name="Chevrette M.G."/>
            <person name="De Carvalho L.P.S."/>
            <person name="Shen B."/>
        </authorList>
    </citation>
    <scope>NUCLEOTIDE SEQUENCE [LARGE SCALE GENOMIC DNA]</scope>
    <source>
        <strain evidence="3 4">NPDC000634</strain>
    </source>
</reference>
<dbReference type="Proteomes" id="UP001458415">
    <property type="component" value="Unassembled WGS sequence"/>
</dbReference>
<dbReference type="InterPro" id="IPR046095">
    <property type="entry name" value="DUF6113"/>
</dbReference>